<dbReference type="PATRIC" id="fig|1807.13.peg.4745"/>
<dbReference type="Proteomes" id="UP000034150">
    <property type="component" value="Unassembled WGS sequence"/>
</dbReference>
<gene>
    <name evidence="1" type="ORF">WN67_19355</name>
</gene>
<name>A0A0M2JTK1_9MYCO</name>
<evidence type="ECO:0000313" key="2">
    <source>
        <dbReference type="Proteomes" id="UP000034150"/>
    </source>
</evidence>
<keyword evidence="2" id="KW-1185">Reference proteome</keyword>
<dbReference type="InterPro" id="IPR036388">
    <property type="entry name" value="WH-like_DNA-bd_sf"/>
</dbReference>
<dbReference type="AlphaFoldDB" id="A0A0M2JTK1"/>
<sequence length="279" mass="30187">MVISCAALAHHDSFRRLAMTTQPLALPRPAAALREHALRTAGLRSHRAHVADWLRAVDVVSIEQLFDALGGRDTTSTALLLAEHRRGVGLAATVLLGAKAVMLSSVARHAPGDSLEERFQVTVDAFLSRALPAVKPTHKHADAQLYWITLRTVTKLHEAPLCSAEPSFEDVAGEDVHAEVDTYLTADVLLDWALARGVLVEQDHRALKIRFGGDAALPVREVAAVLGVTENKLESRLRRAMARLREAVESDRDDLDRACVEARWGRVGADAFAGTGAAA</sequence>
<evidence type="ECO:0000313" key="1">
    <source>
        <dbReference type="EMBL" id="KKF00328.1"/>
    </source>
</evidence>
<dbReference type="InterPro" id="IPR013324">
    <property type="entry name" value="RNA_pol_sigma_r3/r4-like"/>
</dbReference>
<dbReference type="Gene3D" id="1.10.10.10">
    <property type="entry name" value="Winged helix-like DNA-binding domain superfamily/Winged helix DNA-binding domain"/>
    <property type="match status" value="1"/>
</dbReference>
<dbReference type="EMBL" id="LAUZ02000072">
    <property type="protein sequence ID" value="KKF00328.1"/>
    <property type="molecule type" value="Genomic_DNA"/>
</dbReference>
<dbReference type="SUPFAM" id="SSF88659">
    <property type="entry name" value="Sigma3 and sigma4 domains of RNA polymerase sigma factors"/>
    <property type="match status" value="1"/>
</dbReference>
<comment type="caution">
    <text evidence="1">The sequence shown here is derived from an EMBL/GenBank/DDBJ whole genome shotgun (WGS) entry which is preliminary data.</text>
</comment>
<accession>A0A0M2JTK1</accession>
<organism evidence="1 2">
    <name type="scientific">Mycolicibacterium obuense</name>
    <dbReference type="NCBI Taxonomy" id="1807"/>
    <lineage>
        <taxon>Bacteria</taxon>
        <taxon>Bacillati</taxon>
        <taxon>Actinomycetota</taxon>
        <taxon>Actinomycetes</taxon>
        <taxon>Mycobacteriales</taxon>
        <taxon>Mycobacteriaceae</taxon>
        <taxon>Mycolicibacterium</taxon>
    </lineage>
</organism>
<protein>
    <submittedName>
        <fullName evidence="1">Uncharacterized protein</fullName>
    </submittedName>
</protein>
<proteinExistence type="predicted"/>
<reference evidence="1 2" key="1">
    <citation type="journal article" date="2015" name="Genome Announc.">
        <title>Draft Genome Sequence of Mycobacterium obuense Strain UC1, Isolated from Patient Sputum.</title>
        <authorList>
            <person name="Greninger A.L."/>
            <person name="Cunningham G."/>
            <person name="Hsu E.D."/>
            <person name="Yu J.M."/>
            <person name="Chiu C.Y."/>
            <person name="Miller S."/>
        </authorList>
    </citation>
    <scope>NUCLEOTIDE SEQUENCE [LARGE SCALE GENOMIC DNA]</scope>
    <source>
        <strain evidence="1 2">UC1</strain>
    </source>
</reference>